<dbReference type="Gene3D" id="3.40.50.150">
    <property type="entry name" value="Vaccinia Virus protein VP39"/>
    <property type="match status" value="1"/>
</dbReference>
<dbReference type="SUPFAM" id="SSF53335">
    <property type="entry name" value="S-adenosyl-L-methionine-dependent methyltransferases"/>
    <property type="match status" value="1"/>
</dbReference>
<protein>
    <recommendedName>
        <fullName evidence="2">Methyltransferase domain-containing protein</fullName>
    </recommendedName>
</protein>
<dbReference type="CDD" id="cd02440">
    <property type="entry name" value="AdoMet_MTases"/>
    <property type="match status" value="1"/>
</dbReference>
<evidence type="ECO:0000313" key="1">
    <source>
        <dbReference type="EMBL" id="VFK40007.1"/>
    </source>
</evidence>
<dbReference type="EMBL" id="CAADFT010000006">
    <property type="protein sequence ID" value="VFK40007.1"/>
    <property type="molecule type" value="Genomic_DNA"/>
</dbReference>
<dbReference type="InterPro" id="IPR029063">
    <property type="entry name" value="SAM-dependent_MTases_sf"/>
</dbReference>
<evidence type="ECO:0008006" key="2">
    <source>
        <dbReference type="Google" id="ProtNLM"/>
    </source>
</evidence>
<reference evidence="1" key="1">
    <citation type="submission" date="2019-02" db="EMBL/GenBank/DDBJ databases">
        <authorList>
            <person name="Gruber-Vodicka R. H."/>
            <person name="Seah K. B. B."/>
        </authorList>
    </citation>
    <scope>NUCLEOTIDE SEQUENCE</scope>
    <source>
        <strain evidence="1">BECK_BZ125</strain>
    </source>
</reference>
<organism evidence="1">
    <name type="scientific">Candidatus Kentrum sp. TC</name>
    <dbReference type="NCBI Taxonomy" id="2126339"/>
    <lineage>
        <taxon>Bacteria</taxon>
        <taxon>Pseudomonadati</taxon>
        <taxon>Pseudomonadota</taxon>
        <taxon>Gammaproteobacteria</taxon>
        <taxon>Candidatus Kentrum</taxon>
    </lineage>
</organism>
<dbReference type="Pfam" id="PF13489">
    <property type="entry name" value="Methyltransf_23"/>
    <property type="match status" value="1"/>
</dbReference>
<gene>
    <name evidence="1" type="ORF">BECKTC1821E_GA0114239_100624</name>
</gene>
<name>A0A450YEP4_9GAMM</name>
<accession>A0A450YEP4</accession>
<sequence>MTNDFLTFLKTRIAFPDENEMRKRMREHQVPTEEEHFWGEDGHFWTNQGEVYKTYSYYWHTEDKARITDRLARRIIDAVSGVSQPEILDVGVGMGIKTLDIMMRVLSSSRRIPLVDITEPHEHSLKIARQMLPSHRHGGFLRDAFFTFDEVEQDKYDVILLNNSVYYFEPFEESIPSFLEKINDNGLLLILFTRKALEFETIIPRICREANAGCTIESEFLPLRIFAGREYGEVMTTMLREDFCAIKYCDNPISNREFTELLKEATVDGFVDFEHGLLAIRKG</sequence>
<dbReference type="AlphaFoldDB" id="A0A450YEP4"/>
<proteinExistence type="predicted"/>